<dbReference type="SUPFAM" id="SSF55073">
    <property type="entry name" value="Nucleotide cyclase"/>
    <property type="match status" value="1"/>
</dbReference>
<dbReference type="InterPro" id="IPR029787">
    <property type="entry name" value="Nucleotide_cyclase"/>
</dbReference>
<dbReference type="InterPro" id="IPR035965">
    <property type="entry name" value="PAS-like_dom_sf"/>
</dbReference>
<dbReference type="FunFam" id="3.20.20.450:FF:000001">
    <property type="entry name" value="Cyclic di-GMP phosphodiesterase yahA"/>
    <property type="match status" value="1"/>
</dbReference>
<dbReference type="OrthoDB" id="7251575at2"/>
<feature type="domain" description="GGDEF" evidence="3">
    <location>
        <begin position="149"/>
        <end position="281"/>
    </location>
</feature>
<evidence type="ECO:0000259" key="2">
    <source>
        <dbReference type="PROSITE" id="PS50883"/>
    </source>
</evidence>
<dbReference type="NCBIfam" id="TIGR00254">
    <property type="entry name" value="GGDEF"/>
    <property type="match status" value="1"/>
</dbReference>
<gene>
    <name evidence="4" type="ordered locus">amb2694</name>
</gene>
<dbReference type="Gene3D" id="3.30.70.270">
    <property type="match status" value="1"/>
</dbReference>
<dbReference type="PROSITE" id="PS50887">
    <property type="entry name" value="GGDEF"/>
    <property type="match status" value="1"/>
</dbReference>
<dbReference type="SUPFAM" id="SSF141868">
    <property type="entry name" value="EAL domain-like"/>
    <property type="match status" value="1"/>
</dbReference>
<accession>Q2W3S8</accession>
<dbReference type="InterPro" id="IPR043128">
    <property type="entry name" value="Rev_trsase/Diguanyl_cyclase"/>
</dbReference>
<dbReference type="CDD" id="cd01949">
    <property type="entry name" value="GGDEF"/>
    <property type="match status" value="1"/>
</dbReference>
<dbReference type="EMBL" id="AP007255">
    <property type="protein sequence ID" value="BAE51497.1"/>
    <property type="molecule type" value="Genomic_DNA"/>
</dbReference>
<dbReference type="CDD" id="cd01948">
    <property type="entry name" value="EAL"/>
    <property type="match status" value="1"/>
</dbReference>
<dbReference type="InterPro" id="IPR001633">
    <property type="entry name" value="EAL_dom"/>
</dbReference>
<dbReference type="Proteomes" id="UP000007058">
    <property type="component" value="Chromosome"/>
</dbReference>
<dbReference type="KEGG" id="mag:amb2694"/>
<dbReference type="Pfam" id="PF00563">
    <property type="entry name" value="EAL"/>
    <property type="match status" value="1"/>
</dbReference>
<feature type="domain" description="EAL" evidence="2">
    <location>
        <begin position="290"/>
        <end position="544"/>
    </location>
</feature>
<protein>
    <submittedName>
        <fullName evidence="4">Predicted signal transduction protein containing a membrane domain</fullName>
    </submittedName>
</protein>
<evidence type="ECO:0000313" key="4">
    <source>
        <dbReference type="EMBL" id="BAE51497.1"/>
    </source>
</evidence>
<dbReference type="STRING" id="342108.amb2694"/>
<dbReference type="InterPro" id="IPR035919">
    <property type="entry name" value="EAL_sf"/>
</dbReference>
<dbReference type="CDD" id="cd00130">
    <property type="entry name" value="PAS"/>
    <property type="match status" value="1"/>
</dbReference>
<dbReference type="RefSeq" id="WP_011385073.1">
    <property type="nucleotide sequence ID" value="NC_007626.1"/>
</dbReference>
<name>Q2W3S8_PARM1</name>
<dbReference type="InterPro" id="IPR000160">
    <property type="entry name" value="GGDEF_dom"/>
</dbReference>
<sequence length="548" mass="59719">MNDIQALLNGLLDSINDAVIIADGDGNPLRSNPAFETLMGFTSKGGAEVSRLAAGMIYRAINPGAGGRWRGLVTCPDGRERPFEVTAAAINPSTDSADRYLCVVRPAIAEEAGAAGGSFGYDTLTGLPNRDLFGDRIGQAVLQANRTGASVALMTMGLDRFTLVNDALGHGAGDRLLMEVARRLKMCVRETDTAVRLDGDKFALVMAIADTDDSVIVAEKALNAVKEPFALDGQEVVVTFSIGISVYPLDADSSAQLVKHAENALHYAKVSGRNQYQFFSKDMNRKAKSRLELEGRMRRALANQEFVVFYQPKVSADRDAIVGAEALIRWMDPERGMVPPGEFIPVAEESGQIEPIGTWVLRQSCIQNRLWQEAGFNPIKVSVNVSARQFRSPSLLQTVTEVLDSTGLDPKWLELEITESMLMNDVDTAVRKMKALRDLGIGLSIDDFGTGYSSLSYLGRFPITTLKIDRAFIADVDTNPKTAEIARAIIGLSRGLNLEVVAEGAEIAEHIMFLRNNGCDTVQGFYYSRPVPADEFERMMGQRVMAHA</sequence>
<evidence type="ECO:0000259" key="1">
    <source>
        <dbReference type="PROSITE" id="PS50112"/>
    </source>
</evidence>
<feature type="domain" description="PAS" evidence="1">
    <location>
        <begin position="4"/>
        <end position="42"/>
    </location>
</feature>
<dbReference type="PANTHER" id="PTHR44757:SF2">
    <property type="entry name" value="BIOFILM ARCHITECTURE MAINTENANCE PROTEIN MBAA"/>
    <property type="match status" value="1"/>
</dbReference>
<dbReference type="InterPro" id="IPR000014">
    <property type="entry name" value="PAS"/>
</dbReference>
<evidence type="ECO:0000259" key="3">
    <source>
        <dbReference type="PROSITE" id="PS50887"/>
    </source>
</evidence>
<dbReference type="SMART" id="SM00052">
    <property type="entry name" value="EAL"/>
    <property type="match status" value="1"/>
</dbReference>
<dbReference type="Gene3D" id="3.20.20.450">
    <property type="entry name" value="EAL domain"/>
    <property type="match status" value="1"/>
</dbReference>
<dbReference type="HOGENOM" id="CLU_000445_70_20_5"/>
<evidence type="ECO:0000313" key="5">
    <source>
        <dbReference type="Proteomes" id="UP000007058"/>
    </source>
</evidence>
<dbReference type="InterPro" id="IPR052155">
    <property type="entry name" value="Biofilm_reg_signaling"/>
</dbReference>
<proteinExistence type="predicted"/>
<reference evidence="4 5" key="1">
    <citation type="journal article" date="2005" name="DNA Res.">
        <title>Complete genome sequence of the facultative anaerobic magnetotactic bacterium Magnetospirillum sp. strain AMB-1.</title>
        <authorList>
            <person name="Matsunaga T."/>
            <person name="Okamura Y."/>
            <person name="Fukuda Y."/>
            <person name="Wahyudi A.T."/>
            <person name="Murase Y."/>
            <person name="Takeyama H."/>
        </authorList>
    </citation>
    <scope>NUCLEOTIDE SEQUENCE [LARGE SCALE GENOMIC DNA]</scope>
    <source>
        <strain evidence="5">ATCC 700264 / AMB-1</strain>
    </source>
</reference>
<dbReference type="AlphaFoldDB" id="Q2W3S8"/>
<organism evidence="4 5">
    <name type="scientific">Paramagnetospirillum magneticum (strain ATCC 700264 / AMB-1)</name>
    <name type="common">Magnetospirillum magneticum</name>
    <dbReference type="NCBI Taxonomy" id="342108"/>
    <lineage>
        <taxon>Bacteria</taxon>
        <taxon>Pseudomonadati</taxon>
        <taxon>Pseudomonadota</taxon>
        <taxon>Alphaproteobacteria</taxon>
        <taxon>Rhodospirillales</taxon>
        <taxon>Magnetospirillaceae</taxon>
        <taxon>Paramagnetospirillum</taxon>
    </lineage>
</organism>
<dbReference type="PROSITE" id="PS50112">
    <property type="entry name" value="PAS"/>
    <property type="match status" value="1"/>
</dbReference>
<dbReference type="Pfam" id="PF00990">
    <property type="entry name" value="GGDEF"/>
    <property type="match status" value="1"/>
</dbReference>
<dbReference type="PROSITE" id="PS50883">
    <property type="entry name" value="EAL"/>
    <property type="match status" value="1"/>
</dbReference>
<dbReference type="Gene3D" id="3.30.450.20">
    <property type="entry name" value="PAS domain"/>
    <property type="match status" value="1"/>
</dbReference>
<dbReference type="PANTHER" id="PTHR44757">
    <property type="entry name" value="DIGUANYLATE CYCLASE DGCP"/>
    <property type="match status" value="1"/>
</dbReference>
<keyword evidence="5" id="KW-1185">Reference proteome</keyword>
<dbReference type="SUPFAM" id="SSF55785">
    <property type="entry name" value="PYP-like sensor domain (PAS domain)"/>
    <property type="match status" value="1"/>
</dbReference>
<dbReference type="SMART" id="SM00267">
    <property type="entry name" value="GGDEF"/>
    <property type="match status" value="1"/>
</dbReference>